<proteinExistence type="predicted"/>
<protein>
    <submittedName>
        <fullName evidence="1">Uncharacterized protein</fullName>
    </submittedName>
</protein>
<reference evidence="1 2" key="1">
    <citation type="submission" date="2019-07" db="EMBL/GenBank/DDBJ databases">
        <authorList>
            <person name="Cremers G."/>
        </authorList>
    </citation>
    <scope>NUCLEOTIDE SEQUENCE [LARGE SCALE GENOMIC DNA]</scope>
</reference>
<name>A0A564ZMU2_9BACT</name>
<dbReference type="EMBL" id="CABIKM010000079">
    <property type="protein sequence ID" value="VUZ86631.1"/>
    <property type="molecule type" value="Genomic_DNA"/>
</dbReference>
<keyword evidence="2" id="KW-1185">Reference proteome</keyword>
<gene>
    <name evidence="1" type="ORF">MELA_03036</name>
</gene>
<sequence>MNRTPWIWMRIVAFILGVLGVSTGVALADPSGAANIRQFPVIAAFPSIEAPLPQRTFLTSDTIVARTAYYDPADACAGIDPVSVKFFVFNLEGQLVLGRNRDAEDPALRDVDNLSDEISLKYQTITALLNPGALPIGSYNVVFRVEACPSGDPAVVVSDFYTIEVVGP</sequence>
<accession>A0A564ZMU2</accession>
<organism evidence="1 2">
    <name type="scientific">Candidatus Methylomirabilis lanthanidiphila</name>
    <dbReference type="NCBI Taxonomy" id="2211376"/>
    <lineage>
        <taxon>Bacteria</taxon>
        <taxon>Candidatus Methylomirabilota</taxon>
        <taxon>Candidatus Methylomirabilia</taxon>
        <taxon>Candidatus Methylomirabilales</taxon>
        <taxon>Candidatus Methylomirabilaceae</taxon>
        <taxon>Candidatus Methylomirabilis</taxon>
    </lineage>
</organism>
<dbReference type="AlphaFoldDB" id="A0A564ZMU2"/>
<evidence type="ECO:0000313" key="2">
    <source>
        <dbReference type="Proteomes" id="UP000334340"/>
    </source>
</evidence>
<evidence type="ECO:0000313" key="1">
    <source>
        <dbReference type="EMBL" id="VUZ86631.1"/>
    </source>
</evidence>
<dbReference type="Proteomes" id="UP000334340">
    <property type="component" value="Unassembled WGS sequence"/>
</dbReference>